<accession>A0A564TNJ2</accession>
<reference evidence="1 2" key="1">
    <citation type="submission" date="2019-07" db="EMBL/GenBank/DDBJ databases">
        <authorList>
            <person name="Hibberd C M."/>
            <person name="Gehrig L. J."/>
            <person name="Chang H.-W."/>
            <person name="Venkatesh S."/>
        </authorList>
    </citation>
    <scope>NUCLEOTIDE SEQUENCE [LARGE SCALE GENOMIC DNA]</scope>
    <source>
        <strain evidence="1">Streptococcus_salivarius_SS_Bg39</strain>
    </source>
</reference>
<evidence type="ECO:0000313" key="2">
    <source>
        <dbReference type="Proteomes" id="UP000380217"/>
    </source>
</evidence>
<dbReference type="AlphaFoldDB" id="A0A564TNJ2"/>
<evidence type="ECO:0000313" key="1">
    <source>
        <dbReference type="EMBL" id="VUX08834.1"/>
    </source>
</evidence>
<dbReference type="InterPro" id="IPR046004">
    <property type="entry name" value="DUF5960"/>
</dbReference>
<dbReference type="Pfam" id="PF19385">
    <property type="entry name" value="DUF5960"/>
    <property type="match status" value="1"/>
</dbReference>
<gene>
    <name evidence="1" type="ORF">SSSS39_00057</name>
</gene>
<dbReference type="EMBL" id="CABHNJ010000032">
    <property type="protein sequence ID" value="VUX08834.1"/>
    <property type="molecule type" value="Genomic_DNA"/>
</dbReference>
<sequence length="93" mass="11494">MEKRKIYDDKFQIDYFSDSYLKFEEDFYRYSAMDIPLTFLSDDILREMDISQKNYFLLNKENARDGRNHYFHFEVSLLDSKTLVRQYRYLGND</sequence>
<dbReference type="RefSeq" id="WP_154864878.1">
    <property type="nucleotide sequence ID" value="NZ_CABHNJ010000032.1"/>
</dbReference>
<name>A0A564TNJ2_STRVE</name>
<dbReference type="Proteomes" id="UP000380217">
    <property type="component" value="Unassembled WGS sequence"/>
</dbReference>
<protein>
    <submittedName>
        <fullName evidence="1">Uncharacterized protein</fullName>
    </submittedName>
</protein>
<proteinExistence type="predicted"/>
<organism evidence="1 2">
    <name type="scientific">Streptococcus vestibularis</name>
    <dbReference type="NCBI Taxonomy" id="1343"/>
    <lineage>
        <taxon>Bacteria</taxon>
        <taxon>Bacillati</taxon>
        <taxon>Bacillota</taxon>
        <taxon>Bacilli</taxon>
        <taxon>Lactobacillales</taxon>
        <taxon>Streptococcaceae</taxon>
        <taxon>Streptococcus</taxon>
    </lineage>
</organism>